<evidence type="ECO:0000256" key="3">
    <source>
        <dbReference type="ARBA" id="ARBA00012338"/>
    </source>
</evidence>
<dbReference type="InterPro" id="IPR024083">
    <property type="entry name" value="Fumarase/histidase_N"/>
</dbReference>
<dbReference type="SUPFAM" id="SSF48557">
    <property type="entry name" value="L-aspartase-like"/>
    <property type="match status" value="1"/>
</dbReference>
<dbReference type="EC" id="4.3.2.1" evidence="3 5"/>
<sequence length="443" mass="50069">MKLWQKNTTVDSNVDTFTVGQDRVLDMNLAAFDVMGSLAHTQMLESIGLLESEDLVLIQKELKQIYQEILAGQFEIEDDVEDIHSQVELLLTRRIGEAGKKIHSGRSRNDQVLVDLKLYFRHEIEEIVTKTKEVFDTLQQLSNQYKDVLLPGYTHLQIAMPSSFGLWFGAYAESLVDDLEMMLAAWKVTNKNPLGSAAGYGSSFPLNRQMTTDLLGFQSMNYNVVYAQMGRGKTERILAQGLSAIAATLAKFAMDGCLYMSQNMGFIKFPDHLTTGSSIMPHKKNPDVLELIRSRCNKIQALPNEIALMTTNLPSGYHRDLQLLKENLFPAFTSLKECLDILKLMLDNIEVNKEILSDPKYDYLFSVEVVNDYVLKGMPFREAYKEIGLSIEAGTYQPSKEVNHTHEGSVGNLMNEAIKGEFDRVYTSFNFDQVNEKLVSLVL</sequence>
<dbReference type="InterPro" id="IPR020557">
    <property type="entry name" value="Fumarate_lyase_CS"/>
</dbReference>
<dbReference type="InterPro" id="IPR000362">
    <property type="entry name" value="Fumarate_lyase_fam"/>
</dbReference>
<organism evidence="6 7">
    <name type="scientific">Myroides odoratimimus</name>
    <dbReference type="NCBI Taxonomy" id="76832"/>
    <lineage>
        <taxon>Bacteria</taxon>
        <taxon>Pseudomonadati</taxon>
        <taxon>Bacteroidota</taxon>
        <taxon>Flavobacteriia</taxon>
        <taxon>Flavobacteriales</taxon>
        <taxon>Flavobacteriaceae</taxon>
        <taxon>Myroides</taxon>
    </lineage>
</organism>
<keyword evidence="5" id="KW-0028">Amino-acid biosynthesis</keyword>
<dbReference type="PROSITE" id="PS00163">
    <property type="entry name" value="FUMARATE_LYASES"/>
    <property type="match status" value="1"/>
</dbReference>
<name>A0A0S7EEL7_9FLAO</name>
<dbReference type="PANTHER" id="PTHR43814:SF1">
    <property type="entry name" value="ARGININOSUCCINATE LYASE"/>
    <property type="match status" value="1"/>
</dbReference>
<evidence type="ECO:0000256" key="1">
    <source>
        <dbReference type="ARBA" id="ARBA00000985"/>
    </source>
</evidence>
<dbReference type="EMBL" id="CP013690">
    <property type="protein sequence ID" value="ALU25555.1"/>
    <property type="molecule type" value="Genomic_DNA"/>
</dbReference>
<evidence type="ECO:0000256" key="2">
    <source>
        <dbReference type="ARBA" id="ARBA00004941"/>
    </source>
</evidence>
<dbReference type="GO" id="GO:0004056">
    <property type="term" value="F:argininosuccinate lyase activity"/>
    <property type="evidence" value="ECO:0007669"/>
    <property type="project" value="UniProtKB-UniRule"/>
</dbReference>
<dbReference type="NCBIfam" id="TIGR00838">
    <property type="entry name" value="argH"/>
    <property type="match status" value="1"/>
</dbReference>
<dbReference type="InterPro" id="IPR008948">
    <property type="entry name" value="L-Aspartase-like"/>
</dbReference>
<comment type="subcellular location">
    <subcellularLocation>
        <location evidence="5">Cytoplasm</location>
    </subcellularLocation>
</comment>
<comment type="catalytic activity">
    <reaction evidence="1 5">
        <text>2-(N(omega)-L-arginino)succinate = fumarate + L-arginine</text>
        <dbReference type="Rhea" id="RHEA:24020"/>
        <dbReference type="ChEBI" id="CHEBI:29806"/>
        <dbReference type="ChEBI" id="CHEBI:32682"/>
        <dbReference type="ChEBI" id="CHEBI:57472"/>
        <dbReference type="EC" id="4.3.2.1"/>
    </reaction>
</comment>
<dbReference type="RefSeq" id="WP_006257999.1">
    <property type="nucleotide sequence ID" value="NZ_BCMQ01000002.1"/>
</dbReference>
<evidence type="ECO:0000313" key="6">
    <source>
        <dbReference type="EMBL" id="ALU25555.1"/>
    </source>
</evidence>
<evidence type="ECO:0000313" key="7">
    <source>
        <dbReference type="Proteomes" id="UP000069030"/>
    </source>
</evidence>
<dbReference type="GO" id="GO:0042450">
    <property type="term" value="P:L-arginine biosynthetic process via ornithine"/>
    <property type="evidence" value="ECO:0007669"/>
    <property type="project" value="UniProtKB-UniRule"/>
</dbReference>
<dbReference type="InterPro" id="IPR022761">
    <property type="entry name" value="Fumarate_lyase_N"/>
</dbReference>
<keyword evidence="5" id="KW-0963">Cytoplasm</keyword>
<dbReference type="Gene3D" id="1.20.200.10">
    <property type="entry name" value="Fumarase/aspartase (Central domain)"/>
    <property type="match status" value="1"/>
</dbReference>
<dbReference type="AlphaFoldDB" id="A0A0S7EEL7"/>
<dbReference type="GO" id="GO:0005829">
    <property type="term" value="C:cytosol"/>
    <property type="evidence" value="ECO:0007669"/>
    <property type="project" value="TreeGrafter"/>
</dbReference>
<keyword evidence="5 6" id="KW-0456">Lyase</keyword>
<comment type="similarity">
    <text evidence="5">Belongs to the lyase 1 family. Argininosuccinate lyase subfamily.</text>
</comment>
<dbReference type="HAMAP" id="MF_00006">
    <property type="entry name" value="Arg_succ_lyase"/>
    <property type="match status" value="1"/>
</dbReference>
<dbReference type="CDD" id="cd01359">
    <property type="entry name" value="Argininosuccinate_lyase"/>
    <property type="match status" value="1"/>
</dbReference>
<keyword evidence="4 5" id="KW-0055">Arginine biosynthesis</keyword>
<dbReference type="eggNOG" id="COG0165">
    <property type="taxonomic scope" value="Bacteria"/>
</dbReference>
<dbReference type="PRINTS" id="PR00145">
    <property type="entry name" value="ARGSUCLYASE"/>
</dbReference>
<dbReference type="PRINTS" id="PR00149">
    <property type="entry name" value="FUMRATELYASE"/>
</dbReference>
<comment type="pathway">
    <text evidence="2 5">Amino-acid biosynthesis; L-arginine biosynthesis; L-arginine from L-ornithine and carbamoyl phosphate: step 3/3.</text>
</comment>
<reference evidence="6 7" key="1">
    <citation type="journal article" date="2016" name="J. Zhejiang Univ. Sci. B">
        <title>Antibiotic resistance mechanisms of Myroides sp.</title>
        <authorList>
            <person name="Hu S."/>
            <person name="Yuan S."/>
            <person name="Qu H."/>
            <person name="Jiang T."/>
            <person name="Zhou Y."/>
            <person name="Wang M."/>
            <person name="Ming D."/>
        </authorList>
    </citation>
    <scope>NUCLEOTIDE SEQUENCE [LARGE SCALE GENOMIC DNA]</scope>
    <source>
        <strain evidence="6 7">PR63039</strain>
    </source>
</reference>
<dbReference type="Gene3D" id="1.10.275.10">
    <property type="entry name" value="Fumarase/aspartase (N-terminal domain)"/>
    <property type="match status" value="1"/>
</dbReference>
<proteinExistence type="inferred from homology"/>
<protein>
    <recommendedName>
        <fullName evidence="3 5">Argininosuccinate lyase</fullName>
        <shortName evidence="5">ASAL</shortName>
        <ecNumber evidence="3 5">4.3.2.1</ecNumber>
    </recommendedName>
    <alternativeName>
        <fullName evidence="5">Arginosuccinase</fullName>
    </alternativeName>
</protein>
<accession>A0A0S7EEL7</accession>
<dbReference type="KEGG" id="mod:AS202_05120"/>
<dbReference type="Gene3D" id="1.10.40.30">
    <property type="entry name" value="Fumarase/aspartase (C-terminal domain)"/>
    <property type="match status" value="1"/>
</dbReference>
<evidence type="ECO:0000256" key="5">
    <source>
        <dbReference type="HAMAP-Rule" id="MF_00006"/>
    </source>
</evidence>
<dbReference type="InterPro" id="IPR009049">
    <property type="entry name" value="Argininosuccinate_lyase"/>
</dbReference>
<dbReference type="Proteomes" id="UP000069030">
    <property type="component" value="Chromosome"/>
</dbReference>
<gene>
    <name evidence="5" type="primary">argH</name>
    <name evidence="6" type="ORF">AS202_05120</name>
</gene>
<evidence type="ECO:0000256" key="4">
    <source>
        <dbReference type="ARBA" id="ARBA00022571"/>
    </source>
</evidence>
<dbReference type="PANTHER" id="PTHR43814">
    <property type="entry name" value="ARGININOSUCCINATE LYASE"/>
    <property type="match status" value="1"/>
</dbReference>
<dbReference type="Pfam" id="PF00206">
    <property type="entry name" value="Lyase_1"/>
    <property type="match status" value="1"/>
</dbReference>